<gene>
    <name evidence="6" type="ORF">ABI_37760</name>
</gene>
<dbReference type="InterPro" id="IPR036737">
    <property type="entry name" value="OmpA-like_sf"/>
</dbReference>
<keyword evidence="3" id="KW-0998">Cell outer membrane</keyword>
<evidence type="ECO:0000259" key="5">
    <source>
        <dbReference type="PROSITE" id="PS51123"/>
    </source>
</evidence>
<dbReference type="PANTHER" id="PTHR30329">
    <property type="entry name" value="STATOR ELEMENT OF FLAGELLAR MOTOR COMPLEX"/>
    <property type="match status" value="1"/>
</dbReference>
<keyword evidence="7" id="KW-1185">Reference proteome</keyword>
<evidence type="ECO:0000256" key="2">
    <source>
        <dbReference type="ARBA" id="ARBA00023136"/>
    </source>
</evidence>
<keyword evidence="2 4" id="KW-0472">Membrane</keyword>
<name>F4QRA6_9CAUL</name>
<dbReference type="STRING" id="715226.ABI_37760"/>
<dbReference type="eggNOG" id="COG2885">
    <property type="taxonomic scope" value="Bacteria"/>
</dbReference>
<evidence type="ECO:0000313" key="7">
    <source>
        <dbReference type="Proteomes" id="UP000006512"/>
    </source>
</evidence>
<evidence type="ECO:0000256" key="3">
    <source>
        <dbReference type="ARBA" id="ARBA00023237"/>
    </source>
</evidence>
<evidence type="ECO:0000256" key="4">
    <source>
        <dbReference type="PROSITE-ProRule" id="PRU00473"/>
    </source>
</evidence>
<proteinExistence type="predicted"/>
<evidence type="ECO:0000256" key="1">
    <source>
        <dbReference type="ARBA" id="ARBA00004442"/>
    </source>
</evidence>
<dbReference type="Proteomes" id="UP000006512">
    <property type="component" value="Unassembled WGS sequence"/>
</dbReference>
<sequence>MGLTGLVALGAVGLYKTLPGVESDVRASVVKALADNGFSDVRAEVSGQTVTLSVGDTVANPVSHLEQAKAVVTKLDGKVSEVHFLSMTEATPVQVAAANPSALKLPTEVIKGEKATTIVATNSNLPAVAGDNARDAAIEVARSCDDRISAAMGKRRLEYRFGTYELIGDSEPLLDELSKVVADCPADVKLIIAGYTDATGDAKANQLISLARAQTAADGLVKRGVDAGRIQVQGMGGAAPVADNATPEGRAANRRIVIRATAG</sequence>
<dbReference type="PROSITE" id="PS51123">
    <property type="entry name" value="OMPA_2"/>
    <property type="match status" value="1"/>
</dbReference>
<reference evidence="7" key="1">
    <citation type="submission" date="2011-03" db="EMBL/GenBank/DDBJ databases">
        <title>Draft genome sequence of Brevundimonas diminuta.</title>
        <authorList>
            <person name="Brown P.J.B."/>
            <person name="Buechlein A."/>
            <person name="Hemmerich C."/>
            <person name="Brun Y.V."/>
        </authorList>
    </citation>
    <scope>NUCLEOTIDE SEQUENCE [LARGE SCALE GENOMIC DNA]</scope>
    <source>
        <strain evidence="7">C19</strain>
    </source>
</reference>
<dbReference type="AlphaFoldDB" id="F4QRA6"/>
<dbReference type="PRINTS" id="PR01021">
    <property type="entry name" value="OMPADOMAIN"/>
</dbReference>
<dbReference type="PANTHER" id="PTHR30329:SF21">
    <property type="entry name" value="LIPOPROTEIN YIAD-RELATED"/>
    <property type="match status" value="1"/>
</dbReference>
<dbReference type="CDD" id="cd07185">
    <property type="entry name" value="OmpA_C-like"/>
    <property type="match status" value="1"/>
</dbReference>
<comment type="subcellular location">
    <subcellularLocation>
        <location evidence="1">Cell outer membrane</location>
    </subcellularLocation>
</comment>
<protein>
    <submittedName>
        <fullName evidence="6">OmpA family protein</fullName>
    </submittedName>
</protein>
<dbReference type="InterPro" id="IPR006665">
    <property type="entry name" value="OmpA-like"/>
</dbReference>
<dbReference type="SUPFAM" id="SSF103088">
    <property type="entry name" value="OmpA-like"/>
    <property type="match status" value="1"/>
</dbReference>
<dbReference type="Pfam" id="PF00691">
    <property type="entry name" value="OmpA"/>
    <property type="match status" value="1"/>
</dbReference>
<dbReference type="EMBL" id="GL883079">
    <property type="protein sequence ID" value="EGF90743.1"/>
    <property type="molecule type" value="Genomic_DNA"/>
</dbReference>
<dbReference type="GO" id="GO:0009279">
    <property type="term" value="C:cell outer membrane"/>
    <property type="evidence" value="ECO:0007669"/>
    <property type="project" value="UniProtKB-SubCell"/>
</dbReference>
<evidence type="ECO:0000313" key="6">
    <source>
        <dbReference type="EMBL" id="EGF90743.1"/>
    </source>
</evidence>
<dbReference type="InterPro" id="IPR050330">
    <property type="entry name" value="Bact_OuterMem_StrucFunc"/>
</dbReference>
<feature type="domain" description="OmpA-like" evidence="5">
    <location>
        <begin position="146"/>
        <end position="263"/>
    </location>
</feature>
<organism evidence="6 7">
    <name type="scientific">Asticcacaulis biprosthecium C19</name>
    <dbReference type="NCBI Taxonomy" id="715226"/>
    <lineage>
        <taxon>Bacteria</taxon>
        <taxon>Pseudomonadati</taxon>
        <taxon>Pseudomonadota</taxon>
        <taxon>Alphaproteobacteria</taxon>
        <taxon>Caulobacterales</taxon>
        <taxon>Caulobacteraceae</taxon>
        <taxon>Asticcacaulis</taxon>
    </lineage>
</organism>
<dbReference type="HOGENOM" id="CLU_1056222_0_0_5"/>
<dbReference type="InterPro" id="IPR006664">
    <property type="entry name" value="OMP_bac"/>
</dbReference>
<dbReference type="Gene3D" id="3.30.1330.60">
    <property type="entry name" value="OmpA-like domain"/>
    <property type="match status" value="1"/>
</dbReference>
<accession>F4QRA6</accession>